<dbReference type="GO" id="GO:0015297">
    <property type="term" value="F:antiporter activity"/>
    <property type="evidence" value="ECO:0007669"/>
    <property type="project" value="UniProtKB-KW"/>
</dbReference>
<keyword evidence="6" id="KW-0050">Antiport</keyword>
<dbReference type="InterPro" id="IPR050222">
    <property type="entry name" value="MATE_MdtK"/>
</dbReference>
<dbReference type="InterPro" id="IPR048279">
    <property type="entry name" value="MdtK-like"/>
</dbReference>
<gene>
    <name evidence="14" type="ORF">ALMA_0652</name>
</gene>
<organism evidence="14 15">
    <name type="scientific">Alloscardovia macacae</name>
    <dbReference type="NCBI Taxonomy" id="1160091"/>
    <lineage>
        <taxon>Bacteria</taxon>
        <taxon>Bacillati</taxon>
        <taxon>Actinomycetota</taxon>
        <taxon>Actinomycetes</taxon>
        <taxon>Bifidobacteriales</taxon>
        <taxon>Bifidobacteriaceae</taxon>
        <taxon>Alloscardovia</taxon>
    </lineage>
</organism>
<accession>A0A261F509</accession>
<keyword evidence="10" id="KW-0406">Ion transport</keyword>
<evidence type="ECO:0000256" key="3">
    <source>
        <dbReference type="ARBA" id="ARBA00010199"/>
    </source>
</evidence>
<sequence>MRIKSPRPFPKSPLKSFPKSAELLHQLQSGDTLSIRRSILLVVLLSLPTIAAQLSYIIMQYIDAAMVGHLSTTASASIGLISPVTWLFNGLCTALTAGFAVQMAQRFGSRDQKAARSIMKQGLIVGLLFSGVLAIITVALAFVLPTWLGGAPDVRAGSTAYLAIFGVSLFALQMTSMGSSMVQSSGNMKLPSLVSIIMCICDVFFNSLLIFPPTTYSVLGLFSMAWPGANLGVAGASLGTALAEAVGAGIYLWFMLVHSTVLRRRRGEHLRFSRIIVMTAVKISTPVAIENAVTNSAQVVSTRIISPLGTTAIAANAFAVTAESICYQPGFGIGSAATTIVGQSVGAKQKRMARRFVWLSIALGMATMTTAGILMFIFAPQMISMLSPDPVIQDMGGAALRIGAIAEPFFAASIVASAALRGAGDTLASSIFTAGTIWAIRVPLSIIFCPFMGINGYWLASVIQWWVCGALFLWRVKSEVWLKRLDTPRGLKK</sequence>
<dbReference type="EMBL" id="MWWT01000005">
    <property type="protein sequence ID" value="OZG54191.1"/>
    <property type="molecule type" value="Genomic_DNA"/>
</dbReference>
<evidence type="ECO:0000256" key="11">
    <source>
        <dbReference type="ARBA" id="ARBA00023136"/>
    </source>
</evidence>
<keyword evidence="11 13" id="KW-0472">Membrane</keyword>
<evidence type="ECO:0000256" key="1">
    <source>
        <dbReference type="ARBA" id="ARBA00003408"/>
    </source>
</evidence>
<dbReference type="PANTHER" id="PTHR43298">
    <property type="entry name" value="MULTIDRUG RESISTANCE PROTEIN NORM-RELATED"/>
    <property type="match status" value="1"/>
</dbReference>
<evidence type="ECO:0000256" key="8">
    <source>
        <dbReference type="ARBA" id="ARBA00022692"/>
    </source>
</evidence>
<comment type="subcellular location">
    <subcellularLocation>
        <location evidence="2">Cell membrane</location>
        <topology evidence="2">Multi-pass membrane protein</topology>
    </subcellularLocation>
</comment>
<keyword evidence="15" id="KW-1185">Reference proteome</keyword>
<feature type="transmembrane region" description="Helical" evidence="13">
    <location>
        <begin position="122"/>
        <end position="148"/>
    </location>
</feature>
<proteinExistence type="inferred from homology"/>
<evidence type="ECO:0000256" key="2">
    <source>
        <dbReference type="ARBA" id="ARBA00004651"/>
    </source>
</evidence>
<evidence type="ECO:0000256" key="10">
    <source>
        <dbReference type="ARBA" id="ARBA00023065"/>
    </source>
</evidence>
<keyword evidence="7" id="KW-1003">Cell membrane</keyword>
<evidence type="ECO:0000313" key="14">
    <source>
        <dbReference type="EMBL" id="OZG54191.1"/>
    </source>
</evidence>
<keyword evidence="5" id="KW-0813">Transport</keyword>
<dbReference type="GO" id="GO:0005886">
    <property type="term" value="C:plasma membrane"/>
    <property type="evidence" value="ECO:0007669"/>
    <property type="project" value="UniProtKB-SubCell"/>
</dbReference>
<dbReference type="Pfam" id="PF01554">
    <property type="entry name" value="MatE"/>
    <property type="match status" value="2"/>
</dbReference>
<evidence type="ECO:0000313" key="15">
    <source>
        <dbReference type="Proteomes" id="UP000243657"/>
    </source>
</evidence>
<protein>
    <recommendedName>
        <fullName evidence="4">Probable multidrug resistance protein NorM</fullName>
    </recommendedName>
    <alternativeName>
        <fullName evidence="12">Multidrug-efflux transporter</fullName>
    </alternativeName>
</protein>
<feature type="transmembrane region" description="Helical" evidence="13">
    <location>
        <begin position="356"/>
        <end position="378"/>
    </location>
</feature>
<dbReference type="GO" id="GO:0006811">
    <property type="term" value="P:monoatomic ion transport"/>
    <property type="evidence" value="ECO:0007669"/>
    <property type="project" value="UniProtKB-KW"/>
</dbReference>
<dbReference type="AlphaFoldDB" id="A0A261F509"/>
<evidence type="ECO:0000256" key="5">
    <source>
        <dbReference type="ARBA" id="ARBA00022448"/>
    </source>
</evidence>
<comment type="caution">
    <text evidence="14">The sequence shown here is derived from an EMBL/GenBank/DDBJ whole genome shotgun (WGS) entry which is preliminary data.</text>
</comment>
<evidence type="ECO:0000256" key="6">
    <source>
        <dbReference type="ARBA" id="ARBA00022449"/>
    </source>
</evidence>
<keyword evidence="8 13" id="KW-0812">Transmembrane</keyword>
<dbReference type="PANTHER" id="PTHR43298:SF2">
    <property type="entry name" value="FMN_FAD EXPORTER YEEO-RELATED"/>
    <property type="match status" value="1"/>
</dbReference>
<comment type="similarity">
    <text evidence="3">Belongs to the multi antimicrobial extrusion (MATE) (TC 2.A.66.1) family.</text>
</comment>
<evidence type="ECO:0000256" key="7">
    <source>
        <dbReference type="ARBA" id="ARBA00022475"/>
    </source>
</evidence>
<feature type="transmembrane region" description="Helical" evidence="13">
    <location>
        <begin position="39"/>
        <end position="58"/>
    </location>
</feature>
<comment type="function">
    <text evidence="1">Multidrug efflux pump.</text>
</comment>
<reference evidence="14 15" key="1">
    <citation type="journal article" date="2017" name="BMC Genomics">
        <title>Comparative genomic and phylogenomic analyses of the Bifidobacteriaceae family.</title>
        <authorList>
            <person name="Lugli G.A."/>
            <person name="Milani C."/>
            <person name="Turroni F."/>
            <person name="Duranti S."/>
            <person name="Mancabelli L."/>
            <person name="Mangifesta M."/>
            <person name="Ferrario C."/>
            <person name="Modesto M."/>
            <person name="Mattarelli P."/>
            <person name="Jiri K."/>
            <person name="van Sinderen D."/>
            <person name="Ventura M."/>
        </authorList>
    </citation>
    <scope>NUCLEOTIDE SEQUENCE [LARGE SCALE GENOMIC DNA]</scope>
    <source>
        <strain evidence="14 15">DSM 24762</strain>
    </source>
</reference>
<dbReference type="NCBIfam" id="TIGR00797">
    <property type="entry name" value="matE"/>
    <property type="match status" value="1"/>
</dbReference>
<evidence type="ECO:0000256" key="12">
    <source>
        <dbReference type="ARBA" id="ARBA00031636"/>
    </source>
</evidence>
<name>A0A261F509_9BIFI</name>
<dbReference type="GO" id="GO:0042910">
    <property type="term" value="F:xenobiotic transmembrane transporter activity"/>
    <property type="evidence" value="ECO:0007669"/>
    <property type="project" value="InterPro"/>
</dbReference>
<feature type="transmembrane region" description="Helical" evidence="13">
    <location>
        <begin position="398"/>
        <end position="420"/>
    </location>
</feature>
<feature type="transmembrane region" description="Helical" evidence="13">
    <location>
        <begin position="231"/>
        <end position="256"/>
    </location>
</feature>
<feature type="transmembrane region" description="Helical" evidence="13">
    <location>
        <begin position="78"/>
        <end position="101"/>
    </location>
</feature>
<dbReference type="Proteomes" id="UP000243657">
    <property type="component" value="Unassembled WGS sequence"/>
</dbReference>
<dbReference type="InterPro" id="IPR002528">
    <property type="entry name" value="MATE_fam"/>
</dbReference>
<feature type="transmembrane region" description="Helical" evidence="13">
    <location>
        <begin position="160"/>
        <end position="178"/>
    </location>
</feature>
<feature type="transmembrane region" description="Helical" evidence="13">
    <location>
        <begin position="454"/>
        <end position="474"/>
    </location>
</feature>
<dbReference type="CDD" id="cd13137">
    <property type="entry name" value="MATE_NorM_like"/>
    <property type="match status" value="1"/>
</dbReference>
<evidence type="ECO:0000256" key="4">
    <source>
        <dbReference type="ARBA" id="ARBA00020268"/>
    </source>
</evidence>
<dbReference type="PIRSF" id="PIRSF006603">
    <property type="entry name" value="DinF"/>
    <property type="match status" value="1"/>
</dbReference>
<evidence type="ECO:0000256" key="13">
    <source>
        <dbReference type="SAM" id="Phobius"/>
    </source>
</evidence>
<keyword evidence="9 13" id="KW-1133">Transmembrane helix</keyword>
<evidence type="ECO:0000256" key="9">
    <source>
        <dbReference type="ARBA" id="ARBA00022989"/>
    </source>
</evidence>
<feature type="transmembrane region" description="Helical" evidence="13">
    <location>
        <begin position="427"/>
        <end position="448"/>
    </location>
</feature>
<dbReference type="RefSeq" id="WP_094726355.1">
    <property type="nucleotide sequence ID" value="NZ_JBHLWS010000013.1"/>
</dbReference>